<dbReference type="Gene3D" id="3.40.50.150">
    <property type="entry name" value="Vaccinia Virus protein VP39"/>
    <property type="match status" value="1"/>
</dbReference>
<dbReference type="PANTHER" id="PTHR32183:SF6">
    <property type="entry name" value="CYSTEINE SULFINATE DESULFINASE_CYSTEINE DESULFURASE AND RELATED ENZYMES"/>
    <property type="match status" value="1"/>
</dbReference>
<organism evidence="6 7">
    <name type="scientific">Hirsutella rhossiliensis</name>
    <dbReference type="NCBI Taxonomy" id="111463"/>
    <lineage>
        <taxon>Eukaryota</taxon>
        <taxon>Fungi</taxon>
        <taxon>Dikarya</taxon>
        <taxon>Ascomycota</taxon>
        <taxon>Pezizomycotina</taxon>
        <taxon>Sordariomycetes</taxon>
        <taxon>Hypocreomycetidae</taxon>
        <taxon>Hypocreales</taxon>
        <taxon>Ophiocordycipitaceae</taxon>
        <taxon>Hirsutella</taxon>
    </lineage>
</organism>
<dbReference type="Proteomes" id="UP000824596">
    <property type="component" value="Unassembled WGS sequence"/>
</dbReference>
<dbReference type="GO" id="GO:0008757">
    <property type="term" value="F:S-adenosylmethionine-dependent methyltransferase activity"/>
    <property type="evidence" value="ECO:0007669"/>
    <property type="project" value="InterPro"/>
</dbReference>
<gene>
    <name evidence="6" type="ORF">HRG_09248</name>
</gene>
<dbReference type="OrthoDB" id="276151at2759"/>
<name>A0A9P8SFX8_9HYPO</name>
<dbReference type="Pfam" id="PF05724">
    <property type="entry name" value="TPMT"/>
    <property type="match status" value="1"/>
</dbReference>
<evidence type="ECO:0000256" key="4">
    <source>
        <dbReference type="ARBA" id="ARBA00022691"/>
    </source>
</evidence>
<feature type="region of interest" description="Disordered" evidence="5">
    <location>
        <begin position="1"/>
        <end position="29"/>
    </location>
</feature>
<proteinExistence type="predicted"/>
<reference evidence="6" key="1">
    <citation type="submission" date="2021-09" db="EMBL/GenBank/DDBJ databases">
        <title>A high-quality genome of the endoparasitic fungus Hirsutella rhossiliensis with a comparison of Hirsutella genomes reveals transposable elements contributing to genome size variation.</title>
        <authorList>
            <person name="Lin R."/>
            <person name="Jiao Y."/>
            <person name="Sun X."/>
            <person name="Ling J."/>
            <person name="Xie B."/>
            <person name="Cheng X."/>
        </authorList>
    </citation>
    <scope>NUCLEOTIDE SEQUENCE</scope>
    <source>
        <strain evidence="6">HR02</strain>
    </source>
</reference>
<evidence type="ECO:0000256" key="1">
    <source>
        <dbReference type="ARBA" id="ARBA00022553"/>
    </source>
</evidence>
<dbReference type="PANTHER" id="PTHR32183">
    <property type="match status" value="1"/>
</dbReference>
<keyword evidence="7" id="KW-1185">Reference proteome</keyword>
<keyword evidence="3" id="KW-0808">Transferase</keyword>
<dbReference type="SUPFAM" id="SSF53335">
    <property type="entry name" value="S-adenosyl-L-methionine-dependent methyltransferases"/>
    <property type="match status" value="1"/>
</dbReference>
<evidence type="ECO:0000313" key="6">
    <source>
        <dbReference type="EMBL" id="KAH0959466.1"/>
    </source>
</evidence>
<dbReference type="EMBL" id="JAIZPD010000012">
    <property type="protein sequence ID" value="KAH0959466.1"/>
    <property type="molecule type" value="Genomic_DNA"/>
</dbReference>
<dbReference type="InterPro" id="IPR008854">
    <property type="entry name" value="TPMT"/>
</dbReference>
<evidence type="ECO:0000256" key="5">
    <source>
        <dbReference type="SAM" id="MobiDB-lite"/>
    </source>
</evidence>
<comment type="caution">
    <text evidence="6">The sequence shown here is derived from an EMBL/GenBank/DDBJ whole genome shotgun (WGS) entry which is preliminary data.</text>
</comment>
<evidence type="ECO:0000256" key="3">
    <source>
        <dbReference type="ARBA" id="ARBA00022679"/>
    </source>
</evidence>
<keyword evidence="1" id="KW-0597">Phosphoprotein</keyword>
<keyword evidence="4" id="KW-0949">S-adenosyl-L-methionine</keyword>
<dbReference type="GO" id="GO:0032259">
    <property type="term" value="P:methylation"/>
    <property type="evidence" value="ECO:0007669"/>
    <property type="project" value="UniProtKB-KW"/>
</dbReference>
<dbReference type="InterPro" id="IPR029063">
    <property type="entry name" value="SAM-dependent_MTases_sf"/>
</dbReference>
<dbReference type="PROSITE" id="PS51585">
    <property type="entry name" value="SAM_MT_TPMT"/>
    <property type="match status" value="1"/>
</dbReference>
<dbReference type="RefSeq" id="XP_044716979.1">
    <property type="nucleotide sequence ID" value="XM_044867719.1"/>
</dbReference>
<evidence type="ECO:0000313" key="7">
    <source>
        <dbReference type="Proteomes" id="UP000824596"/>
    </source>
</evidence>
<feature type="compositionally biased region" description="Low complexity" evidence="5">
    <location>
        <begin position="1"/>
        <end position="18"/>
    </location>
</feature>
<feature type="compositionally biased region" description="Gly residues" evidence="5">
    <location>
        <begin position="88"/>
        <end position="98"/>
    </location>
</feature>
<feature type="region of interest" description="Disordered" evidence="5">
    <location>
        <begin position="87"/>
        <end position="110"/>
    </location>
</feature>
<dbReference type="GeneID" id="68358377"/>
<sequence length="262" mass="27466">MSAAVATTSPTPNTTTTSSPPPADRSGPSLALADLLAHRADLVPPPPAAAPRRATALVPGAGRAHDARLLAGTFGYDVWVLDHRQPRRGGGGSGGAGAVGEEQWQEEGGEGGGCVTWLAADFFDEDWSRALGSDGSGRFDLVFDYEFLSALPPDARPRWAKRVSQLLEPRGRLVCLEYPSSTSSDNKPSGPWAVSPEAYEALLSAPGEAPSYAPDGAVVSTACSRPRVDALHRLSIIKPTRTHAVGTAEDGSVLDFISVWAR</sequence>
<evidence type="ECO:0000256" key="2">
    <source>
        <dbReference type="ARBA" id="ARBA00022603"/>
    </source>
</evidence>
<keyword evidence="2" id="KW-0489">Methyltransferase</keyword>
<dbReference type="AlphaFoldDB" id="A0A9P8SFX8"/>
<accession>A0A9P8SFX8</accession>
<protein>
    <submittedName>
        <fullName evidence="6">Thiopurine s-methyltransferase (TPMT) domain-containing protein</fullName>
    </submittedName>
</protein>